<dbReference type="GO" id="GO:0003950">
    <property type="term" value="F:NAD+ poly-ADP-ribosyltransferase activity"/>
    <property type="evidence" value="ECO:0007669"/>
    <property type="project" value="UniProtKB-UniRule"/>
</dbReference>
<keyword evidence="1" id="KW-0479">Metal-binding</keyword>
<accession>A0AAV7ZGX5</accession>
<dbReference type="PANTHER" id="PTHR45740:SF2">
    <property type="entry name" value="POLY [ADP-RIBOSE] POLYMERASE"/>
    <property type="match status" value="1"/>
</dbReference>
<dbReference type="EMBL" id="JANTQA010000032">
    <property type="protein sequence ID" value="KAJ3439255.1"/>
    <property type="molecule type" value="Genomic_DNA"/>
</dbReference>
<dbReference type="InterPro" id="IPR017907">
    <property type="entry name" value="Znf_RING_CS"/>
</dbReference>
<dbReference type="AlphaFoldDB" id="A0AAV7ZGX5"/>
<dbReference type="Proteomes" id="UP001150062">
    <property type="component" value="Unassembled WGS sequence"/>
</dbReference>
<evidence type="ECO:0000313" key="9">
    <source>
        <dbReference type="Proteomes" id="UP001146793"/>
    </source>
</evidence>
<organism evidence="7 9">
    <name type="scientific">Anaeramoeba flamelloides</name>
    <dbReference type="NCBI Taxonomy" id="1746091"/>
    <lineage>
        <taxon>Eukaryota</taxon>
        <taxon>Metamonada</taxon>
        <taxon>Anaeramoebidae</taxon>
        <taxon>Anaeramoeba</taxon>
    </lineage>
</organism>
<dbReference type="SUPFAM" id="SSF57850">
    <property type="entry name" value="RING/U-box"/>
    <property type="match status" value="1"/>
</dbReference>
<dbReference type="SUPFAM" id="SSF56399">
    <property type="entry name" value="ADP-ribosylation"/>
    <property type="match status" value="1"/>
</dbReference>
<dbReference type="EC" id="2.4.2.-" evidence="4"/>
<evidence type="ECO:0000256" key="1">
    <source>
        <dbReference type="ARBA" id="ARBA00022723"/>
    </source>
</evidence>
<dbReference type="Proteomes" id="UP001146793">
    <property type="component" value="Unassembled WGS sequence"/>
</dbReference>
<keyword evidence="10" id="KW-1185">Reference proteome</keyword>
<evidence type="ECO:0000256" key="5">
    <source>
        <dbReference type="SAM" id="Coils"/>
    </source>
</evidence>
<evidence type="ECO:0000259" key="6">
    <source>
        <dbReference type="PROSITE" id="PS51059"/>
    </source>
</evidence>
<dbReference type="EMBL" id="JAOAOG010000333">
    <property type="protein sequence ID" value="KAJ6227603.1"/>
    <property type="molecule type" value="Genomic_DNA"/>
</dbReference>
<keyword evidence="3" id="KW-0862">Zinc</keyword>
<dbReference type="GO" id="GO:0005634">
    <property type="term" value="C:nucleus"/>
    <property type="evidence" value="ECO:0007669"/>
    <property type="project" value="TreeGrafter"/>
</dbReference>
<dbReference type="Pfam" id="PF00644">
    <property type="entry name" value="PARP"/>
    <property type="match status" value="1"/>
</dbReference>
<dbReference type="InterPro" id="IPR012317">
    <property type="entry name" value="Poly(ADP-ribose)pol_cat_dom"/>
</dbReference>
<dbReference type="InterPro" id="IPR051712">
    <property type="entry name" value="ARTD-AVP"/>
</dbReference>
<keyword evidence="4" id="KW-0328">Glycosyltransferase</keyword>
<reference evidence="7" key="2">
    <citation type="submission" date="2022-08" db="EMBL/GenBank/DDBJ databases">
        <title>Novel sulphate-reducing endosymbionts in the free-living metamonad Anaeramoeba.</title>
        <authorList>
            <person name="Jerlstrom-Hultqvist J."/>
            <person name="Cepicka I."/>
            <person name="Gallot-Lavallee L."/>
            <person name="Salas-Leiva D."/>
            <person name="Curtis B.A."/>
            <person name="Zahonova K."/>
            <person name="Pipaliya S."/>
            <person name="Dacks J."/>
            <person name="Roger A.J."/>
        </authorList>
    </citation>
    <scope>NUCLEOTIDE SEQUENCE</scope>
    <source>
        <strain evidence="7">Busselton2</strain>
    </source>
</reference>
<evidence type="ECO:0000256" key="4">
    <source>
        <dbReference type="RuleBase" id="RU362114"/>
    </source>
</evidence>
<reference evidence="8" key="1">
    <citation type="submission" date="2022-08" db="EMBL/GenBank/DDBJ databases">
        <title>Novel sulfate-reducing endosymbionts in the free-living metamonad Anaeramoeba.</title>
        <authorList>
            <person name="Jerlstrom-Hultqvist J."/>
            <person name="Cepicka I."/>
            <person name="Gallot-Lavallee L."/>
            <person name="Salas-Leiva D."/>
            <person name="Curtis B.A."/>
            <person name="Zahonova K."/>
            <person name="Pipaliya S."/>
            <person name="Dacks J."/>
            <person name="Roger A.J."/>
        </authorList>
    </citation>
    <scope>NUCLEOTIDE SEQUENCE</scope>
    <source>
        <strain evidence="8">Schooner1</strain>
    </source>
</reference>
<sequence length="517" mass="60969">MEKLKEKKNKKYNQLKTLSNSYQELQNQYHDLKMKKIKLKTILQQQIDLQYQEKRHKKLEQQLIQSQTLLTGIESCVTNKNKELGSLQEKEKEFNNELKQEKEKSLLLDEDMKEIKEYKKKYFVCDLCEVLTSRSELFPIGDSQRKGPQCWHEICRECATDEFLKALRSEKLFYCPVCDLTEIQQHQIILLPIQNEDYQQYTKLSLTIWERNNQDKLLYCTSSTCRQLVEFDPDVQSQSCPYCGEHFSVEFNRRLREKYTNLRNNSYSWKDFLVLQDLGINTYQTKKNQGLSTTVIPEKSPQFKEITKMFYKTWVQNNDGMNNNQKNEPILQVKVKAILSVQNNERQKLYEEYSQIIQKKRNGLLNEKLLWHGTKMLCKLDKMLQCGQTNCPVCNIFKGGFLIKKNLSRYQRSFQRYGVGLYFAPNSIKSHAYATESEVEVKGMKHRVLLLCRVACGKEKRYTKSNQGMKGPARGHDSTHGLTGRYLKFDEIIVYDERAALPVYAVVYTYSIQKIKD</sequence>
<keyword evidence="5" id="KW-0175">Coiled coil</keyword>
<dbReference type="GO" id="GO:0008270">
    <property type="term" value="F:zinc ion binding"/>
    <property type="evidence" value="ECO:0007669"/>
    <property type="project" value="UniProtKB-KW"/>
</dbReference>
<dbReference type="PROSITE" id="PS00518">
    <property type="entry name" value="ZF_RING_1"/>
    <property type="match status" value="1"/>
</dbReference>
<protein>
    <recommendedName>
        <fullName evidence="4">Poly [ADP-ribose] polymerase</fullName>
        <shortName evidence="4">PARP</shortName>
        <ecNumber evidence="4">2.4.2.-</ecNumber>
    </recommendedName>
</protein>
<dbReference type="Gene3D" id="3.90.228.10">
    <property type="match status" value="1"/>
</dbReference>
<feature type="coiled-coil region" evidence="5">
    <location>
        <begin position="1"/>
        <end position="104"/>
    </location>
</feature>
<dbReference type="PROSITE" id="PS51059">
    <property type="entry name" value="PARP_CATALYTIC"/>
    <property type="match status" value="1"/>
</dbReference>
<keyword evidence="2" id="KW-0863">Zinc-finger</keyword>
<dbReference type="GO" id="GO:1990404">
    <property type="term" value="F:NAD+-protein mono-ADP-ribosyltransferase activity"/>
    <property type="evidence" value="ECO:0007669"/>
    <property type="project" value="TreeGrafter"/>
</dbReference>
<evidence type="ECO:0000313" key="8">
    <source>
        <dbReference type="EMBL" id="KAJ6227603.1"/>
    </source>
</evidence>
<comment type="caution">
    <text evidence="7">The sequence shown here is derived from an EMBL/GenBank/DDBJ whole genome shotgun (WGS) entry which is preliminary data.</text>
</comment>
<proteinExistence type="predicted"/>
<dbReference type="PANTHER" id="PTHR45740">
    <property type="entry name" value="POLY [ADP-RIBOSE] POLYMERASE"/>
    <property type="match status" value="1"/>
</dbReference>
<evidence type="ECO:0000256" key="3">
    <source>
        <dbReference type="ARBA" id="ARBA00022833"/>
    </source>
</evidence>
<name>A0AAV7ZGX5_9EUKA</name>
<keyword evidence="4" id="KW-0808">Transferase</keyword>
<feature type="domain" description="PARP catalytic" evidence="6">
    <location>
        <begin position="280"/>
        <end position="517"/>
    </location>
</feature>
<evidence type="ECO:0000256" key="2">
    <source>
        <dbReference type="ARBA" id="ARBA00022771"/>
    </source>
</evidence>
<evidence type="ECO:0000313" key="10">
    <source>
        <dbReference type="Proteomes" id="UP001150062"/>
    </source>
</evidence>
<gene>
    <name evidence="7" type="ORF">M0812_15279</name>
    <name evidence="8" type="ORF">M0813_09505</name>
</gene>
<keyword evidence="4" id="KW-0520">NAD</keyword>
<evidence type="ECO:0000313" key="7">
    <source>
        <dbReference type="EMBL" id="KAJ3439255.1"/>
    </source>
</evidence>